<dbReference type="KEGG" id="bcom:BAUCODRAFT_398985"/>
<feature type="region of interest" description="Disordered" evidence="1">
    <location>
        <begin position="1"/>
        <end position="39"/>
    </location>
</feature>
<keyword evidence="3" id="KW-1185">Reference proteome</keyword>
<dbReference type="HOGENOM" id="CLU_009555_1_0_1"/>
<protein>
    <submittedName>
        <fullName evidence="2">Uncharacterized protein</fullName>
    </submittedName>
</protein>
<dbReference type="Proteomes" id="UP000011761">
    <property type="component" value="Unassembled WGS sequence"/>
</dbReference>
<dbReference type="EMBL" id="KB445552">
    <property type="protein sequence ID" value="EMC99315.1"/>
    <property type="molecule type" value="Genomic_DNA"/>
</dbReference>
<dbReference type="eggNOG" id="ENOG502SKB7">
    <property type="taxonomic scope" value="Eukaryota"/>
</dbReference>
<dbReference type="RefSeq" id="XP_007674227.1">
    <property type="nucleotide sequence ID" value="XM_007676037.1"/>
</dbReference>
<evidence type="ECO:0000313" key="2">
    <source>
        <dbReference type="EMBL" id="EMC99315.1"/>
    </source>
</evidence>
<name>M2NJJ5_BAUPA</name>
<gene>
    <name evidence="2" type="ORF">BAUCODRAFT_398985</name>
</gene>
<proteinExistence type="predicted"/>
<dbReference type="STRING" id="717646.M2NJJ5"/>
<dbReference type="AlphaFoldDB" id="M2NJJ5"/>
<feature type="region of interest" description="Disordered" evidence="1">
    <location>
        <begin position="469"/>
        <end position="488"/>
    </location>
</feature>
<organism evidence="2 3">
    <name type="scientific">Baudoinia panamericana (strain UAMH 10762)</name>
    <name type="common">Angels' share fungus</name>
    <name type="synonym">Baudoinia compniacensis (strain UAMH 10762)</name>
    <dbReference type="NCBI Taxonomy" id="717646"/>
    <lineage>
        <taxon>Eukaryota</taxon>
        <taxon>Fungi</taxon>
        <taxon>Dikarya</taxon>
        <taxon>Ascomycota</taxon>
        <taxon>Pezizomycotina</taxon>
        <taxon>Dothideomycetes</taxon>
        <taxon>Dothideomycetidae</taxon>
        <taxon>Mycosphaerellales</taxon>
        <taxon>Teratosphaeriaceae</taxon>
        <taxon>Baudoinia</taxon>
    </lineage>
</organism>
<dbReference type="OMA" id="VMDVPIM"/>
<feature type="compositionally biased region" description="Low complexity" evidence="1">
    <location>
        <begin position="18"/>
        <end position="39"/>
    </location>
</feature>
<dbReference type="GeneID" id="19113921"/>
<evidence type="ECO:0000256" key="1">
    <source>
        <dbReference type="SAM" id="MobiDB-lite"/>
    </source>
</evidence>
<reference evidence="2 3" key="1">
    <citation type="journal article" date="2012" name="PLoS Pathog.">
        <title>Diverse lifestyles and strategies of plant pathogenesis encoded in the genomes of eighteen Dothideomycetes fungi.</title>
        <authorList>
            <person name="Ohm R.A."/>
            <person name="Feau N."/>
            <person name="Henrissat B."/>
            <person name="Schoch C.L."/>
            <person name="Horwitz B.A."/>
            <person name="Barry K.W."/>
            <person name="Condon B.J."/>
            <person name="Copeland A.C."/>
            <person name="Dhillon B."/>
            <person name="Glaser F."/>
            <person name="Hesse C.N."/>
            <person name="Kosti I."/>
            <person name="LaButti K."/>
            <person name="Lindquist E.A."/>
            <person name="Lucas S."/>
            <person name="Salamov A.A."/>
            <person name="Bradshaw R.E."/>
            <person name="Ciuffetti L."/>
            <person name="Hamelin R.C."/>
            <person name="Kema G.H.J."/>
            <person name="Lawrence C."/>
            <person name="Scott J.A."/>
            <person name="Spatafora J.W."/>
            <person name="Turgeon B.G."/>
            <person name="de Wit P.J.G.M."/>
            <person name="Zhong S."/>
            <person name="Goodwin S.B."/>
            <person name="Grigoriev I.V."/>
        </authorList>
    </citation>
    <scope>NUCLEOTIDE SEQUENCE [LARGE SCALE GENOMIC DNA]</scope>
    <source>
        <strain evidence="2 3">UAMH 10762</strain>
    </source>
</reference>
<dbReference type="OrthoDB" id="5327538at2759"/>
<accession>M2NJJ5</accession>
<sequence>MGSRQDRPSPFVLGNKPSSSFSSISSAGSATSAATSRSGGSKLLFGEIDQSSDRSSESFASVCSFVLCDSGTFLKFWLDDICRDRFLSYVPRADLANIRLSCHDFSVRAAPALFSDLSITFRTGTFTKPATVAALDRVGCYVNRLTFNVPHTLETFLPPLIEPDTGEELSFTYTPQIQIPSATRPKYGDAGTTEVLTRQWPALFHAATNVPAFVRVFSALINLNSLQISCPGYEPSMRRRRSVVDFVLISLRIAVEQNCLNALNTLALAPIHPGALLYLLPTVGYGATPRSLRAWSRIRHLRTAVEATAASGQAVLADDRNLLQAYIAHFQANLESIDFLWHGQKGAWPFPHALVPNSDTHPALRMAPAVNLPTHSSSKPARPLYFQQLRNIKVANTTASASDIQSFVETHRCTLEDVDLEDVELGGGTWDDALAPLTRQDRHRTNYADIPIMLSPTAAMPTIPALADSTGSVTMPEDRRSSRVPGWLSSRRSKPLAVRKVREGLHGCEEGLKKMLAGVLPWK</sequence>
<evidence type="ECO:0000313" key="3">
    <source>
        <dbReference type="Proteomes" id="UP000011761"/>
    </source>
</evidence>